<dbReference type="Proteomes" id="UP001141327">
    <property type="component" value="Unassembled WGS sequence"/>
</dbReference>
<evidence type="ECO:0000256" key="5">
    <source>
        <dbReference type="ARBA" id="ARBA00013212"/>
    </source>
</evidence>
<evidence type="ECO:0000313" key="20">
    <source>
        <dbReference type="Proteomes" id="UP001141327"/>
    </source>
</evidence>
<dbReference type="PROSITE" id="PS00379">
    <property type="entry name" value="CDP_ALCOHOL_P_TRANSF"/>
    <property type="match status" value="1"/>
</dbReference>
<feature type="transmembrane region" description="Helical" evidence="18">
    <location>
        <begin position="97"/>
        <end position="118"/>
    </location>
</feature>
<evidence type="ECO:0000256" key="17">
    <source>
        <dbReference type="RuleBase" id="RU003750"/>
    </source>
</evidence>
<comment type="caution">
    <text evidence="19">The sequence shown here is derived from an EMBL/GenBank/DDBJ whole genome shotgun (WGS) entry which is preliminary data.</text>
</comment>
<evidence type="ECO:0000256" key="10">
    <source>
        <dbReference type="ARBA" id="ARBA00022842"/>
    </source>
</evidence>
<evidence type="ECO:0000256" key="8">
    <source>
        <dbReference type="ARBA" id="ARBA00022692"/>
    </source>
</evidence>
<evidence type="ECO:0000256" key="11">
    <source>
        <dbReference type="ARBA" id="ARBA00022989"/>
    </source>
</evidence>
<evidence type="ECO:0000256" key="16">
    <source>
        <dbReference type="PIRNR" id="PIRNR000848"/>
    </source>
</evidence>
<evidence type="ECO:0000256" key="2">
    <source>
        <dbReference type="ARBA" id="ARBA00001946"/>
    </source>
</evidence>
<sequence length="229" mass="26309">MQKSPVVNTWLAIKKVIQDLTSWSVYLYVPNLIGYSRVILSLLSFIFYQSPYIFLPCYAISFVLDAVDGTAARAFDQCSQFGAILDMFTDRGSVACLYAILCIFYPKYAAIFLIGGFLDITSHYVHMYKASMYGEKNHKKLPPGTFWFLRLYYEKRKFMGACCIGNESFLLGLYMMHFHNGSCPVCQGLMAILGFLWLCKAFAHICQMCSGMWWMAEFDRQARRSQQAK</sequence>
<keyword evidence="14 16" id="KW-0594">Phospholipid biosynthesis</keyword>
<evidence type="ECO:0000256" key="12">
    <source>
        <dbReference type="ARBA" id="ARBA00023098"/>
    </source>
</evidence>
<evidence type="ECO:0000256" key="6">
    <source>
        <dbReference type="ARBA" id="ARBA00022516"/>
    </source>
</evidence>
<comment type="cofactor">
    <cofactor evidence="2">
        <name>Mg(2+)</name>
        <dbReference type="ChEBI" id="CHEBI:18420"/>
    </cofactor>
</comment>
<keyword evidence="15 16" id="KW-1208">Phospholipid metabolism</keyword>
<comment type="catalytic activity">
    <reaction evidence="16">
        <text>a CDP-1,2-diacyl-sn-glycerol + myo-inositol = a 1,2-diacyl-sn-glycero-3-phospho-(1D-myo-inositol) + CMP + H(+)</text>
        <dbReference type="Rhea" id="RHEA:11580"/>
        <dbReference type="ChEBI" id="CHEBI:15378"/>
        <dbReference type="ChEBI" id="CHEBI:17268"/>
        <dbReference type="ChEBI" id="CHEBI:57880"/>
        <dbReference type="ChEBI" id="CHEBI:58332"/>
        <dbReference type="ChEBI" id="CHEBI:60377"/>
        <dbReference type="EC" id="2.7.8.11"/>
    </reaction>
</comment>
<organism evidence="19 20">
    <name type="scientific">Paratrimastix pyriformis</name>
    <dbReference type="NCBI Taxonomy" id="342808"/>
    <lineage>
        <taxon>Eukaryota</taxon>
        <taxon>Metamonada</taxon>
        <taxon>Preaxostyla</taxon>
        <taxon>Paratrimastigidae</taxon>
        <taxon>Paratrimastix</taxon>
    </lineage>
</organism>
<evidence type="ECO:0000256" key="13">
    <source>
        <dbReference type="ARBA" id="ARBA00023136"/>
    </source>
</evidence>
<feature type="transmembrane region" description="Helical" evidence="18">
    <location>
        <begin position="189"/>
        <end position="216"/>
    </location>
</feature>
<evidence type="ECO:0000256" key="18">
    <source>
        <dbReference type="SAM" id="Phobius"/>
    </source>
</evidence>
<evidence type="ECO:0000256" key="15">
    <source>
        <dbReference type="ARBA" id="ARBA00023264"/>
    </source>
</evidence>
<keyword evidence="6 16" id="KW-0444">Lipid biosynthesis</keyword>
<keyword evidence="11 18" id="KW-1133">Transmembrane helix</keyword>
<evidence type="ECO:0000256" key="1">
    <source>
        <dbReference type="ARBA" id="ARBA00001936"/>
    </source>
</evidence>
<keyword evidence="7 16" id="KW-0808">Transferase</keyword>
<comment type="subcellular location">
    <subcellularLocation>
        <location evidence="3">Membrane</location>
        <topology evidence="3">Multi-pass membrane protein</topology>
    </subcellularLocation>
</comment>
<evidence type="ECO:0000256" key="7">
    <source>
        <dbReference type="ARBA" id="ARBA00022679"/>
    </source>
</evidence>
<keyword evidence="12 16" id="KW-0443">Lipid metabolism</keyword>
<dbReference type="InterPro" id="IPR043130">
    <property type="entry name" value="CDP-OH_PTrfase_TM_dom"/>
</dbReference>
<evidence type="ECO:0000256" key="14">
    <source>
        <dbReference type="ARBA" id="ARBA00023209"/>
    </source>
</evidence>
<dbReference type="EMBL" id="JAPMOS010000004">
    <property type="protein sequence ID" value="KAJ4462040.1"/>
    <property type="molecule type" value="Genomic_DNA"/>
</dbReference>
<dbReference type="Pfam" id="PF01066">
    <property type="entry name" value="CDP-OH_P_transf"/>
    <property type="match status" value="1"/>
</dbReference>
<dbReference type="PIRSF" id="PIRSF000848">
    <property type="entry name" value="CDP_diag_ino_3_P"/>
    <property type="match status" value="1"/>
</dbReference>
<keyword evidence="9" id="KW-0479">Metal-binding</keyword>
<dbReference type="Gene3D" id="1.20.120.1760">
    <property type="match status" value="1"/>
</dbReference>
<protein>
    <recommendedName>
        <fullName evidence="5 16">CDP-diacylglycerol--inositol 3-phosphatidyltransferase</fullName>
        <ecNumber evidence="5 16">2.7.8.11</ecNumber>
    </recommendedName>
</protein>
<keyword evidence="10" id="KW-0460">Magnesium</keyword>
<dbReference type="InterPro" id="IPR014387">
    <property type="entry name" value="CDP_diag_ino_3_P_euk"/>
</dbReference>
<dbReference type="PANTHER" id="PTHR15362">
    <property type="entry name" value="PHOSPHATIDYLINOSITOL SYNTHASE"/>
    <property type="match status" value="1"/>
</dbReference>
<dbReference type="PANTHER" id="PTHR15362:SF4">
    <property type="entry name" value="CDP-DIACYLGLYCEROL--INOSITOL 3-PHOSPHATIDYLTRANSFERASE"/>
    <property type="match status" value="1"/>
</dbReference>
<evidence type="ECO:0000256" key="9">
    <source>
        <dbReference type="ARBA" id="ARBA00022723"/>
    </source>
</evidence>
<keyword evidence="8 18" id="KW-0812">Transmembrane</keyword>
<gene>
    <name evidence="19" type="ORF">PAPYR_1205</name>
</gene>
<evidence type="ECO:0000313" key="19">
    <source>
        <dbReference type="EMBL" id="KAJ4462040.1"/>
    </source>
</evidence>
<evidence type="ECO:0000256" key="4">
    <source>
        <dbReference type="ARBA" id="ARBA00010441"/>
    </source>
</evidence>
<comment type="similarity">
    <text evidence="4 16 17">Belongs to the CDP-alcohol phosphatidyltransferase class-I family.</text>
</comment>
<proteinExistence type="inferred from homology"/>
<dbReference type="EC" id="2.7.8.11" evidence="5 16"/>
<evidence type="ECO:0000256" key="3">
    <source>
        <dbReference type="ARBA" id="ARBA00004141"/>
    </source>
</evidence>
<dbReference type="InterPro" id="IPR048254">
    <property type="entry name" value="CDP_ALCOHOL_P_TRANSF_CS"/>
</dbReference>
<keyword evidence="20" id="KW-1185">Reference proteome</keyword>
<accession>A0ABQ8USD7</accession>
<reference evidence="19" key="1">
    <citation type="journal article" date="2022" name="bioRxiv">
        <title>Genomics of Preaxostyla Flagellates Illuminates Evolutionary Transitions and the Path Towards Mitochondrial Loss.</title>
        <authorList>
            <person name="Novak L.V.F."/>
            <person name="Treitli S.C."/>
            <person name="Pyrih J."/>
            <person name="Halakuc P."/>
            <person name="Pipaliya S.V."/>
            <person name="Vacek V."/>
            <person name="Brzon O."/>
            <person name="Soukal P."/>
            <person name="Eme L."/>
            <person name="Dacks J.B."/>
            <person name="Karnkowska A."/>
            <person name="Elias M."/>
            <person name="Hampl V."/>
        </authorList>
    </citation>
    <scope>NUCLEOTIDE SEQUENCE</scope>
    <source>
        <strain evidence="19">RCP-MX</strain>
    </source>
</reference>
<name>A0ABQ8USD7_9EUKA</name>
<comment type="cofactor">
    <cofactor evidence="1">
        <name>Mn(2+)</name>
        <dbReference type="ChEBI" id="CHEBI:29035"/>
    </cofactor>
</comment>
<keyword evidence="13 16" id="KW-0472">Membrane</keyword>
<feature type="transmembrane region" description="Helical" evidence="18">
    <location>
        <begin position="158"/>
        <end position="177"/>
    </location>
</feature>
<dbReference type="InterPro" id="IPR000462">
    <property type="entry name" value="CDP-OH_P_trans"/>
</dbReference>